<accession>A0A160PFJ9</accession>
<dbReference type="EMBL" id="AP014809">
    <property type="protein sequence ID" value="BAU90170.1"/>
    <property type="molecule type" value="Genomic_DNA"/>
</dbReference>
<sequence length="250" mass="26161">MARWVAGLDGCRGAWAGALIDLDDPARWRCTRVPRVIDLLDGPEAPACIGIDVPIGLPDRVSGGGRSADRAARALLGAGRSSVFPVPPRPAVYAASYDAAKALSRAGSEPPFAPSIQCWNILRYVREVDELLRGRPDLVARLHEVHPEVAFFRLNGDRCLGAGKKGPARAEGLAERRALLIAAGLPAALVGSRPPPGVGADDHLDAMAALVVARDIAAGRAEPLPNAVERDSYGLPIVIWAPAAPAVAPP</sequence>
<dbReference type="AlphaFoldDB" id="A0A160PFJ9"/>
<proteinExistence type="predicted"/>
<dbReference type="InterPro" id="IPR007362">
    <property type="entry name" value="DUF429"/>
</dbReference>
<dbReference type="GO" id="GO:0016787">
    <property type="term" value="F:hydrolase activity"/>
    <property type="evidence" value="ECO:0007669"/>
    <property type="project" value="UniProtKB-KW"/>
</dbReference>
<dbReference type="OrthoDB" id="9811476at2"/>
<dbReference type="Pfam" id="PF04250">
    <property type="entry name" value="DUF429"/>
    <property type="match status" value="1"/>
</dbReference>
<name>A0A160PFJ9_9HYPH</name>
<evidence type="ECO:0000313" key="2">
    <source>
        <dbReference type="Proteomes" id="UP000218288"/>
    </source>
</evidence>
<dbReference type="RefSeq" id="WP_096484558.1">
    <property type="nucleotide sequence ID" value="NZ_AP014809.1"/>
</dbReference>
<protein>
    <submittedName>
        <fullName evidence="1">NUDIX hydrolase</fullName>
    </submittedName>
</protein>
<keyword evidence="1" id="KW-0378">Hydrolase</keyword>
<organism evidence="1 2">
    <name type="scientific">Methylorubrum populi</name>
    <dbReference type="NCBI Taxonomy" id="223967"/>
    <lineage>
        <taxon>Bacteria</taxon>
        <taxon>Pseudomonadati</taxon>
        <taxon>Pseudomonadota</taxon>
        <taxon>Alphaproteobacteria</taxon>
        <taxon>Hyphomicrobiales</taxon>
        <taxon>Methylobacteriaceae</taxon>
        <taxon>Methylorubrum</taxon>
    </lineage>
</organism>
<gene>
    <name evidence="1" type="ORF">MPPM_1565</name>
</gene>
<reference evidence="1 2" key="1">
    <citation type="journal article" date="2016" name="Genome Announc.">
        <title>Complete Genome Sequence of Methylobacterium populi P-1M, Isolated from Pink-Pigmented Household Biofilm.</title>
        <authorList>
            <person name="Morohoshi T."/>
            <person name="Ikeda T."/>
        </authorList>
    </citation>
    <scope>NUCLEOTIDE SEQUENCE [LARGE SCALE GENOMIC DNA]</scope>
    <source>
        <strain evidence="1 2">P-1M</strain>
    </source>
</reference>
<evidence type="ECO:0000313" key="1">
    <source>
        <dbReference type="EMBL" id="BAU90170.1"/>
    </source>
</evidence>
<dbReference type="Proteomes" id="UP000218288">
    <property type="component" value="Chromosome"/>
</dbReference>